<dbReference type="Pfam" id="PF11127">
    <property type="entry name" value="YgaP-like_TM"/>
    <property type="match status" value="1"/>
</dbReference>
<feature type="domain" description="Inner membrane protein YgaP-like transmembrane" evidence="2">
    <location>
        <begin position="1"/>
        <end position="59"/>
    </location>
</feature>
<feature type="transmembrane region" description="Helical" evidence="1">
    <location>
        <begin position="30"/>
        <end position="52"/>
    </location>
</feature>
<accession>A0A432XVI1</accession>
<evidence type="ECO:0000313" key="4">
    <source>
        <dbReference type="Proteomes" id="UP000287198"/>
    </source>
</evidence>
<dbReference type="RefSeq" id="WP_126763158.1">
    <property type="nucleotide sequence ID" value="NZ_JBHLTZ010000012.1"/>
</dbReference>
<dbReference type="OrthoDB" id="9804804at2"/>
<proteinExistence type="predicted"/>
<reference evidence="4" key="1">
    <citation type="journal article" date="2018" name="Front. Microbiol.">
        <title>Genome-Based Analysis Reveals the Taxonomy and Diversity of the Family Idiomarinaceae.</title>
        <authorList>
            <person name="Liu Y."/>
            <person name="Lai Q."/>
            <person name="Shao Z."/>
        </authorList>
    </citation>
    <scope>NUCLEOTIDE SEQUENCE [LARGE SCALE GENOMIC DNA]</scope>
    <source>
        <strain evidence="4">BH195</strain>
    </source>
</reference>
<evidence type="ECO:0000259" key="2">
    <source>
        <dbReference type="Pfam" id="PF11127"/>
    </source>
</evidence>
<gene>
    <name evidence="3" type="ORF">CWI69_06740</name>
</gene>
<feature type="transmembrane region" description="Helical" evidence="1">
    <location>
        <begin position="7"/>
        <end position="24"/>
    </location>
</feature>
<keyword evidence="1" id="KW-1133">Transmembrane helix</keyword>
<dbReference type="InterPro" id="IPR021309">
    <property type="entry name" value="YgaP-like_TM"/>
</dbReference>
<keyword evidence="1" id="KW-0472">Membrane</keyword>
<organism evidence="3 4">
    <name type="scientific">Pseudidiomarina halophila</name>
    <dbReference type="NCBI Taxonomy" id="1449799"/>
    <lineage>
        <taxon>Bacteria</taxon>
        <taxon>Pseudomonadati</taxon>
        <taxon>Pseudomonadota</taxon>
        <taxon>Gammaproteobacteria</taxon>
        <taxon>Alteromonadales</taxon>
        <taxon>Idiomarinaceae</taxon>
        <taxon>Pseudidiomarina</taxon>
    </lineage>
</organism>
<dbReference type="AlphaFoldDB" id="A0A432XVI1"/>
<dbReference type="EMBL" id="PIPW01000002">
    <property type="protein sequence ID" value="RUO52732.1"/>
    <property type="molecule type" value="Genomic_DNA"/>
</dbReference>
<keyword evidence="4" id="KW-1185">Reference proteome</keyword>
<sequence length="62" mass="6697">MANVGTVDRVIRAIIGIALIYYGVTAENYWWILGAVLLATAIFKFCGLYKVLGISTCAKPSS</sequence>
<evidence type="ECO:0000313" key="3">
    <source>
        <dbReference type="EMBL" id="RUO52732.1"/>
    </source>
</evidence>
<evidence type="ECO:0000256" key="1">
    <source>
        <dbReference type="SAM" id="Phobius"/>
    </source>
</evidence>
<name>A0A432XVI1_9GAMM</name>
<dbReference type="Proteomes" id="UP000287198">
    <property type="component" value="Unassembled WGS sequence"/>
</dbReference>
<comment type="caution">
    <text evidence="3">The sequence shown here is derived from an EMBL/GenBank/DDBJ whole genome shotgun (WGS) entry which is preliminary data.</text>
</comment>
<keyword evidence="1" id="KW-0812">Transmembrane</keyword>
<protein>
    <submittedName>
        <fullName evidence="3">DUF2892 domain-containing protein</fullName>
    </submittedName>
</protein>